<evidence type="ECO:0000313" key="10">
    <source>
        <dbReference type="EMBL" id="KAF9335532.1"/>
    </source>
</evidence>
<accession>A0A9P5SS99</accession>
<evidence type="ECO:0000256" key="7">
    <source>
        <dbReference type="ARBA" id="ARBA00023242"/>
    </source>
</evidence>
<dbReference type="GO" id="GO:0008270">
    <property type="term" value="F:zinc ion binding"/>
    <property type="evidence" value="ECO:0007669"/>
    <property type="project" value="InterPro"/>
</dbReference>
<evidence type="ECO:0000256" key="8">
    <source>
        <dbReference type="SAM" id="MobiDB-lite"/>
    </source>
</evidence>
<evidence type="ECO:0000259" key="9">
    <source>
        <dbReference type="PROSITE" id="PS50048"/>
    </source>
</evidence>
<dbReference type="AlphaFoldDB" id="A0A9P5SS99"/>
<dbReference type="SMART" id="SM00066">
    <property type="entry name" value="GAL4"/>
    <property type="match status" value="1"/>
</dbReference>
<keyword evidence="4" id="KW-0805">Transcription regulation</keyword>
<feature type="compositionally biased region" description="Low complexity" evidence="8">
    <location>
        <begin position="70"/>
        <end position="132"/>
    </location>
</feature>
<dbReference type="InterPro" id="IPR051615">
    <property type="entry name" value="Transcr_Regulatory_Elem"/>
</dbReference>
<protein>
    <recommendedName>
        <fullName evidence="9">Zn(2)-C6 fungal-type domain-containing protein</fullName>
    </recommendedName>
</protein>
<comment type="subcellular location">
    <subcellularLocation>
        <location evidence="1">Nucleus</location>
    </subcellularLocation>
</comment>
<evidence type="ECO:0000313" key="11">
    <source>
        <dbReference type="Proteomes" id="UP000696485"/>
    </source>
</evidence>
<dbReference type="PANTHER" id="PTHR31313">
    <property type="entry name" value="TY1 ENHANCER ACTIVATOR"/>
    <property type="match status" value="1"/>
</dbReference>
<dbReference type="EMBL" id="JAAAUY010000096">
    <property type="protein sequence ID" value="KAF9335532.1"/>
    <property type="molecule type" value="Genomic_DNA"/>
</dbReference>
<feature type="compositionally biased region" description="Basic and acidic residues" evidence="8">
    <location>
        <begin position="611"/>
        <end position="621"/>
    </location>
</feature>
<dbReference type="CDD" id="cd00067">
    <property type="entry name" value="GAL4"/>
    <property type="match status" value="1"/>
</dbReference>
<evidence type="ECO:0000256" key="6">
    <source>
        <dbReference type="ARBA" id="ARBA00023163"/>
    </source>
</evidence>
<dbReference type="GO" id="GO:0000981">
    <property type="term" value="F:DNA-binding transcription factor activity, RNA polymerase II-specific"/>
    <property type="evidence" value="ECO:0007669"/>
    <property type="project" value="InterPro"/>
</dbReference>
<comment type="caution">
    <text evidence="10">The sequence shown here is derived from an EMBL/GenBank/DDBJ whole genome shotgun (WGS) entry which is preliminary data.</text>
</comment>
<dbReference type="CDD" id="cd12148">
    <property type="entry name" value="fungal_TF_MHR"/>
    <property type="match status" value="1"/>
</dbReference>
<reference evidence="10" key="1">
    <citation type="journal article" date="2020" name="Fungal Divers.">
        <title>Resolving the Mortierellaceae phylogeny through synthesis of multi-gene phylogenetics and phylogenomics.</title>
        <authorList>
            <person name="Vandepol N."/>
            <person name="Liber J."/>
            <person name="Desiro A."/>
            <person name="Na H."/>
            <person name="Kennedy M."/>
            <person name="Barry K."/>
            <person name="Grigoriev I.V."/>
            <person name="Miller A.N."/>
            <person name="O'Donnell K."/>
            <person name="Stajich J.E."/>
            <person name="Bonito G."/>
        </authorList>
    </citation>
    <scope>NUCLEOTIDE SEQUENCE</scope>
    <source>
        <strain evidence="10">NVP1</strain>
    </source>
</reference>
<name>A0A9P5SS99_9FUNG</name>
<evidence type="ECO:0000256" key="5">
    <source>
        <dbReference type="ARBA" id="ARBA00023125"/>
    </source>
</evidence>
<dbReference type="PROSITE" id="PS50048">
    <property type="entry name" value="ZN2_CY6_FUNGAL_2"/>
    <property type="match status" value="1"/>
</dbReference>
<proteinExistence type="predicted"/>
<evidence type="ECO:0000256" key="1">
    <source>
        <dbReference type="ARBA" id="ARBA00004123"/>
    </source>
</evidence>
<organism evidence="10 11">
    <name type="scientific">Podila minutissima</name>
    <dbReference type="NCBI Taxonomy" id="64525"/>
    <lineage>
        <taxon>Eukaryota</taxon>
        <taxon>Fungi</taxon>
        <taxon>Fungi incertae sedis</taxon>
        <taxon>Mucoromycota</taxon>
        <taxon>Mortierellomycotina</taxon>
        <taxon>Mortierellomycetes</taxon>
        <taxon>Mortierellales</taxon>
        <taxon>Mortierellaceae</taxon>
        <taxon>Podila</taxon>
    </lineage>
</organism>
<keyword evidence="7" id="KW-0539">Nucleus</keyword>
<keyword evidence="11" id="KW-1185">Reference proteome</keyword>
<keyword evidence="2" id="KW-0479">Metal-binding</keyword>
<feature type="domain" description="Zn(2)-C6 fungal-type" evidence="9">
    <location>
        <begin position="16"/>
        <end position="45"/>
    </location>
</feature>
<dbReference type="SUPFAM" id="SSF57701">
    <property type="entry name" value="Zn2/Cys6 DNA-binding domain"/>
    <property type="match status" value="1"/>
</dbReference>
<feature type="compositionally biased region" description="Basic residues" evidence="8">
    <location>
        <begin position="133"/>
        <end position="144"/>
    </location>
</feature>
<dbReference type="InterPro" id="IPR036864">
    <property type="entry name" value="Zn2-C6_fun-type_DNA-bd_sf"/>
</dbReference>
<dbReference type="GO" id="GO:0003677">
    <property type="term" value="F:DNA binding"/>
    <property type="evidence" value="ECO:0007669"/>
    <property type="project" value="UniProtKB-KW"/>
</dbReference>
<keyword evidence="6" id="KW-0804">Transcription</keyword>
<dbReference type="Pfam" id="PF00172">
    <property type="entry name" value="Zn_clus"/>
    <property type="match status" value="1"/>
</dbReference>
<feature type="region of interest" description="Disordered" evidence="8">
    <location>
        <begin position="70"/>
        <end position="179"/>
    </location>
</feature>
<keyword evidence="3" id="KW-0862">Zinc</keyword>
<feature type="compositionally biased region" description="Polar residues" evidence="8">
    <location>
        <begin position="160"/>
        <end position="179"/>
    </location>
</feature>
<keyword evidence="5" id="KW-0238">DNA-binding</keyword>
<evidence type="ECO:0000256" key="4">
    <source>
        <dbReference type="ARBA" id="ARBA00023015"/>
    </source>
</evidence>
<sequence>MFEPIPPSSLLKIYKGCSNCRTQKIKCNGQEPCARCHAFGLQCQYIVLPNQAAHRLASLAATATAATTTTTITSSSSSPALPSTSSSPSLSSTLNTTSVTTPTIATTSNRTDSSPSQSLLKSSTRSPPTSKTRAPKKEKKRRAPSTRNPSQYDEFEASDVASSRSSQDPSTLASAQSPGTPNLILRAIVDATDPIYSPSASFSANDEPSATVEEMSRLIGLYLRYLHPVQRLVDENGPDFWTRLQKPLETGIASVVYAMCTMGAVFETKAPTAGLPDDLTLAYFRRTCAALDQGPEDMTTVQALLIMVPFYAVSNQEDEGQKAYGRSHDVAEKIQLGDAAMRLSTQEKLSAKDVEIRNTWRSLVWLETIANLTLLRSGPIELSKDLAGACLVPRPEEVPTSKTSIADIFDYHLCNLMRLFQSISKIKLPMSPRDVHAVTSILDAFGTWHSLLPKSLRAHSSKSVSSSKLPFSPHAAILDLYYRLGQILLLNNLPQSTRSSPTGLGPRRESPLRTLATCANGITATIGDLLKSADLKNYCLSHGVRCLTEAATIQMANTKESDPSISTPAKVNLMKTLWCIRQINFGLPADKLSAILKSFDASKATAPEPDVESRDNRECPS</sequence>
<evidence type="ECO:0000256" key="3">
    <source>
        <dbReference type="ARBA" id="ARBA00022833"/>
    </source>
</evidence>
<evidence type="ECO:0000256" key="2">
    <source>
        <dbReference type="ARBA" id="ARBA00022723"/>
    </source>
</evidence>
<feature type="region of interest" description="Disordered" evidence="8">
    <location>
        <begin position="602"/>
        <end position="621"/>
    </location>
</feature>
<dbReference type="Gene3D" id="4.10.240.10">
    <property type="entry name" value="Zn(2)-C6 fungal-type DNA-binding domain"/>
    <property type="match status" value="1"/>
</dbReference>
<dbReference type="Proteomes" id="UP000696485">
    <property type="component" value="Unassembled WGS sequence"/>
</dbReference>
<dbReference type="PANTHER" id="PTHR31313:SF81">
    <property type="entry name" value="TY1 ENHANCER ACTIVATOR"/>
    <property type="match status" value="1"/>
</dbReference>
<dbReference type="PROSITE" id="PS00463">
    <property type="entry name" value="ZN2_CY6_FUNGAL_1"/>
    <property type="match status" value="1"/>
</dbReference>
<dbReference type="GO" id="GO:0005634">
    <property type="term" value="C:nucleus"/>
    <property type="evidence" value="ECO:0007669"/>
    <property type="project" value="UniProtKB-SubCell"/>
</dbReference>
<gene>
    <name evidence="10" type="ORF">BG006_011303</name>
</gene>
<dbReference type="InterPro" id="IPR001138">
    <property type="entry name" value="Zn2Cys6_DnaBD"/>
</dbReference>